<keyword evidence="2" id="KW-0378">Hydrolase</keyword>
<evidence type="ECO:0000259" key="4">
    <source>
        <dbReference type="PROSITE" id="PS51677"/>
    </source>
</evidence>
<evidence type="ECO:0000256" key="2">
    <source>
        <dbReference type="ARBA" id="ARBA00022801"/>
    </source>
</evidence>
<protein>
    <submittedName>
        <fullName evidence="5">Polysaccharide deacetylase family protein</fullName>
    </submittedName>
</protein>
<name>A0A9D2USX3_ACILW</name>
<dbReference type="GO" id="GO:0005975">
    <property type="term" value="P:carbohydrate metabolic process"/>
    <property type="evidence" value="ECO:0007669"/>
    <property type="project" value="InterPro"/>
</dbReference>
<evidence type="ECO:0000256" key="3">
    <source>
        <dbReference type="SAM" id="SignalP"/>
    </source>
</evidence>
<dbReference type="InterPro" id="IPR011330">
    <property type="entry name" value="Glyco_hydro/deAcase_b/a-brl"/>
</dbReference>
<dbReference type="InterPro" id="IPR050248">
    <property type="entry name" value="Polysacc_deacetylase_ArnD"/>
</dbReference>
<feature type="chain" id="PRO_5038593546" evidence="3">
    <location>
        <begin position="20"/>
        <end position="302"/>
    </location>
</feature>
<dbReference type="PANTHER" id="PTHR10587:SF133">
    <property type="entry name" value="CHITIN DEACETYLASE 1-RELATED"/>
    <property type="match status" value="1"/>
</dbReference>
<proteinExistence type="predicted"/>
<dbReference type="AlphaFoldDB" id="A0A9D2USX3"/>
<dbReference type="GO" id="GO:0016020">
    <property type="term" value="C:membrane"/>
    <property type="evidence" value="ECO:0007669"/>
    <property type="project" value="TreeGrafter"/>
</dbReference>
<keyword evidence="3" id="KW-0732">Signal</keyword>
<organism evidence="5 6">
    <name type="scientific">Acinetobacter lwoffii</name>
    <dbReference type="NCBI Taxonomy" id="28090"/>
    <lineage>
        <taxon>Bacteria</taxon>
        <taxon>Pseudomonadati</taxon>
        <taxon>Pseudomonadota</taxon>
        <taxon>Gammaproteobacteria</taxon>
        <taxon>Moraxellales</taxon>
        <taxon>Moraxellaceae</taxon>
        <taxon>Acinetobacter</taxon>
    </lineage>
</organism>
<dbReference type="SUPFAM" id="SSF88713">
    <property type="entry name" value="Glycoside hydrolase/deacetylase"/>
    <property type="match status" value="1"/>
</dbReference>
<evidence type="ECO:0000313" key="6">
    <source>
        <dbReference type="Proteomes" id="UP000787156"/>
    </source>
</evidence>
<sequence>MLKKIILSLCLGLSNVAIAKSIALSFDDGLDPSINADAQHINEDILSTLKQNKIQAIVYPSISKIGGTNGLNIISNWGKQGHRIGNHGNLHLNLNKDEVNLSTYLQDMQQGHEVFSSLAGFIPRYRFPFLKEGNTLEKRDNVRKWLSSHSYKSGAVSIDASDWYYNQLFLKYHQEKDQTSLAKLKQAYIVHLLDRAKYYDDLAIQTLGRSPNHVLLLNIRAINAAWLEDIIASFKREGWKFIDSDTAYQDAIYKIQPNLLPAGESIIWNIAQIYGVNNLRYPAEDAPYEYLNLANHGLEVEK</sequence>
<dbReference type="Proteomes" id="UP000787156">
    <property type="component" value="Unassembled WGS sequence"/>
</dbReference>
<dbReference type="GO" id="GO:0016810">
    <property type="term" value="F:hydrolase activity, acting on carbon-nitrogen (but not peptide) bonds"/>
    <property type="evidence" value="ECO:0007669"/>
    <property type="project" value="InterPro"/>
</dbReference>
<keyword evidence="1" id="KW-0479">Metal-binding</keyword>
<comment type="caution">
    <text evidence="5">The sequence shown here is derived from an EMBL/GenBank/DDBJ whole genome shotgun (WGS) entry which is preliminary data.</text>
</comment>
<dbReference type="EMBL" id="DYWX01000075">
    <property type="protein sequence ID" value="HJF28047.1"/>
    <property type="molecule type" value="Genomic_DNA"/>
</dbReference>
<reference evidence="5" key="1">
    <citation type="journal article" date="2021" name="PeerJ">
        <title>Extensive microbial diversity within the chicken gut microbiome revealed by metagenomics and culture.</title>
        <authorList>
            <person name="Gilroy R."/>
            <person name="Ravi A."/>
            <person name="Getino M."/>
            <person name="Pursley I."/>
            <person name="Horton D.L."/>
            <person name="Alikhan N.F."/>
            <person name="Baker D."/>
            <person name="Gharbi K."/>
            <person name="Hall N."/>
            <person name="Watson M."/>
            <person name="Adriaenssens E.M."/>
            <person name="Foster-Nyarko E."/>
            <person name="Jarju S."/>
            <person name="Secka A."/>
            <person name="Antonio M."/>
            <person name="Oren A."/>
            <person name="Chaudhuri R.R."/>
            <person name="La Ragione R."/>
            <person name="Hildebrand F."/>
            <person name="Pallen M.J."/>
        </authorList>
    </citation>
    <scope>NUCLEOTIDE SEQUENCE</scope>
    <source>
        <strain evidence="5">CHK135-1449</strain>
    </source>
</reference>
<dbReference type="Gene3D" id="3.20.20.370">
    <property type="entry name" value="Glycoside hydrolase/deacetylase"/>
    <property type="match status" value="1"/>
</dbReference>
<dbReference type="InterPro" id="IPR002509">
    <property type="entry name" value="NODB_dom"/>
</dbReference>
<evidence type="ECO:0000313" key="5">
    <source>
        <dbReference type="EMBL" id="HJF28047.1"/>
    </source>
</evidence>
<reference evidence="5" key="2">
    <citation type="submission" date="2021-09" db="EMBL/GenBank/DDBJ databases">
        <authorList>
            <person name="Gilroy R."/>
        </authorList>
    </citation>
    <scope>NUCLEOTIDE SEQUENCE</scope>
    <source>
        <strain evidence="5">CHK135-1449</strain>
    </source>
</reference>
<feature type="signal peptide" evidence="3">
    <location>
        <begin position="1"/>
        <end position="19"/>
    </location>
</feature>
<dbReference type="PROSITE" id="PS51677">
    <property type="entry name" value="NODB"/>
    <property type="match status" value="1"/>
</dbReference>
<feature type="domain" description="NodB homology" evidence="4">
    <location>
        <begin position="20"/>
        <end position="242"/>
    </location>
</feature>
<dbReference type="Pfam" id="PF01522">
    <property type="entry name" value="Polysacc_deac_1"/>
    <property type="match status" value="1"/>
</dbReference>
<evidence type="ECO:0000256" key="1">
    <source>
        <dbReference type="ARBA" id="ARBA00022723"/>
    </source>
</evidence>
<accession>A0A9D2USX3</accession>
<gene>
    <name evidence="5" type="ORF">K8V79_07345</name>
</gene>
<dbReference type="GO" id="GO:0046872">
    <property type="term" value="F:metal ion binding"/>
    <property type="evidence" value="ECO:0007669"/>
    <property type="project" value="UniProtKB-KW"/>
</dbReference>
<dbReference type="PANTHER" id="PTHR10587">
    <property type="entry name" value="GLYCOSYL TRANSFERASE-RELATED"/>
    <property type="match status" value="1"/>
</dbReference>